<keyword evidence="8 10" id="KW-0460">Magnesium</keyword>
<dbReference type="PANTHER" id="PTHR11088:SF60">
    <property type="entry name" value="TRNA DIMETHYLALLYLTRANSFERASE"/>
    <property type="match status" value="1"/>
</dbReference>
<keyword evidence="4 10" id="KW-0808">Transferase</keyword>
<evidence type="ECO:0000256" key="9">
    <source>
        <dbReference type="ARBA" id="ARBA00049563"/>
    </source>
</evidence>
<keyword evidence="5 10" id="KW-0819">tRNA processing</keyword>
<dbReference type="Proteomes" id="UP000761264">
    <property type="component" value="Unassembled WGS sequence"/>
</dbReference>
<comment type="caution">
    <text evidence="10">Lacks conserved residue(s) required for the propagation of feature annotation.</text>
</comment>
<evidence type="ECO:0000256" key="11">
    <source>
        <dbReference type="RuleBase" id="RU003783"/>
    </source>
</evidence>
<dbReference type="RefSeq" id="WP_167223281.1">
    <property type="nucleotide sequence ID" value="NZ_JAAQPH010000005.1"/>
</dbReference>
<sequence length="324" mass="34878">MTDTPDANDRRTVVMIAGPTASGKSALAVALAQRLGGVVINADSMQVYRELSVLTARPGAADLAAAPHRLYGVLSGESACSVGRWRDLAMSEVNEALAGDHLPILTGGTGLYLRGFEQGLNAVPEIPAEIRAATRVELARAGPAALHEKLAVRDPLMAARLAPNDGQRLARAWEVLTATGRSLADWQAERAVPAPFRFVKLCLLPPRELLYAGCDRRLAAMLDNGALTEVESLLTLGLDPGLPVMKALGVPEFAAHLAGESDLESALAQARQATRRYAKRQMTWFRHQYVGNDPNVMVIEAQYSESLMPEIFSKIRQILLTKPG</sequence>
<feature type="region of interest" description="Interaction with substrate tRNA" evidence="10">
    <location>
        <begin position="167"/>
        <end position="171"/>
    </location>
</feature>
<evidence type="ECO:0000256" key="6">
    <source>
        <dbReference type="ARBA" id="ARBA00022741"/>
    </source>
</evidence>
<evidence type="ECO:0000256" key="13">
    <source>
        <dbReference type="RuleBase" id="RU003785"/>
    </source>
</evidence>
<dbReference type="GO" id="GO:0006400">
    <property type="term" value="P:tRNA modification"/>
    <property type="evidence" value="ECO:0007669"/>
    <property type="project" value="TreeGrafter"/>
</dbReference>
<evidence type="ECO:0000256" key="5">
    <source>
        <dbReference type="ARBA" id="ARBA00022694"/>
    </source>
</evidence>
<gene>
    <name evidence="10 14" type="primary">miaA</name>
    <name evidence="14" type="ORF">HBA54_08135</name>
</gene>
<organism evidence="14 15">
    <name type="scientific">Pelagibius litoralis</name>
    <dbReference type="NCBI Taxonomy" id="374515"/>
    <lineage>
        <taxon>Bacteria</taxon>
        <taxon>Pseudomonadati</taxon>
        <taxon>Pseudomonadota</taxon>
        <taxon>Alphaproteobacteria</taxon>
        <taxon>Rhodospirillales</taxon>
        <taxon>Rhodovibrionaceae</taxon>
        <taxon>Pelagibius</taxon>
    </lineage>
</organism>
<feature type="site" description="Interaction with substrate tRNA" evidence="10">
    <location>
        <position position="109"/>
    </location>
</feature>
<proteinExistence type="inferred from homology"/>
<dbReference type="GO" id="GO:0052381">
    <property type="term" value="F:tRNA dimethylallyltransferase activity"/>
    <property type="evidence" value="ECO:0007669"/>
    <property type="project" value="UniProtKB-UniRule"/>
</dbReference>
<feature type="site" description="Interaction with substrate tRNA" evidence="10">
    <location>
        <position position="131"/>
    </location>
</feature>
<evidence type="ECO:0000256" key="10">
    <source>
        <dbReference type="HAMAP-Rule" id="MF_00185"/>
    </source>
</evidence>
<dbReference type="Gene3D" id="3.40.50.300">
    <property type="entry name" value="P-loop containing nucleotide triphosphate hydrolases"/>
    <property type="match status" value="1"/>
</dbReference>
<accession>A0A967C2R3</accession>
<dbReference type="Pfam" id="PF01715">
    <property type="entry name" value="IPPT"/>
    <property type="match status" value="1"/>
</dbReference>
<feature type="binding site" evidence="10">
    <location>
        <begin position="20"/>
        <end position="25"/>
    </location>
    <ligand>
        <name>substrate</name>
    </ligand>
</feature>
<reference evidence="14" key="1">
    <citation type="submission" date="2020-03" db="EMBL/GenBank/DDBJ databases">
        <title>Genome of Pelagibius litoralis DSM 21314T.</title>
        <authorList>
            <person name="Wang G."/>
        </authorList>
    </citation>
    <scope>NUCLEOTIDE SEQUENCE</scope>
    <source>
        <strain evidence="14">DSM 21314</strain>
    </source>
</reference>
<feature type="binding site" evidence="10">
    <location>
        <begin position="18"/>
        <end position="25"/>
    </location>
    <ligand>
        <name>ATP</name>
        <dbReference type="ChEBI" id="CHEBI:30616"/>
    </ligand>
</feature>
<dbReference type="InterPro" id="IPR018022">
    <property type="entry name" value="IPT"/>
</dbReference>
<dbReference type="InterPro" id="IPR027417">
    <property type="entry name" value="P-loop_NTPase"/>
</dbReference>
<dbReference type="EC" id="2.5.1.75" evidence="10"/>
<dbReference type="Gene3D" id="1.10.20.140">
    <property type="match status" value="1"/>
</dbReference>
<feature type="region of interest" description="Interaction with substrate tRNA" evidence="10">
    <location>
        <begin position="43"/>
        <end position="46"/>
    </location>
</feature>
<evidence type="ECO:0000256" key="4">
    <source>
        <dbReference type="ARBA" id="ARBA00022679"/>
    </source>
</evidence>
<evidence type="ECO:0000256" key="3">
    <source>
        <dbReference type="ARBA" id="ARBA00005842"/>
    </source>
</evidence>
<keyword evidence="15" id="KW-1185">Reference proteome</keyword>
<evidence type="ECO:0000256" key="7">
    <source>
        <dbReference type="ARBA" id="ARBA00022840"/>
    </source>
</evidence>
<comment type="similarity">
    <text evidence="3 10 13">Belongs to the IPP transferase family.</text>
</comment>
<dbReference type="GO" id="GO:0005524">
    <property type="term" value="F:ATP binding"/>
    <property type="evidence" value="ECO:0007669"/>
    <property type="project" value="UniProtKB-UniRule"/>
</dbReference>
<comment type="cofactor">
    <cofactor evidence="1 10">
        <name>Mg(2+)</name>
        <dbReference type="ChEBI" id="CHEBI:18420"/>
    </cofactor>
</comment>
<comment type="subunit">
    <text evidence="10">Monomer.</text>
</comment>
<evidence type="ECO:0000256" key="2">
    <source>
        <dbReference type="ARBA" id="ARBA00003213"/>
    </source>
</evidence>
<evidence type="ECO:0000313" key="14">
    <source>
        <dbReference type="EMBL" id="NIA68558.1"/>
    </source>
</evidence>
<dbReference type="AlphaFoldDB" id="A0A967C2R3"/>
<comment type="function">
    <text evidence="2 10 12">Catalyzes the transfer of a dimethylallyl group onto the adenine at position 37 in tRNAs that read codons beginning with uridine, leading to the formation of N6-(dimethylallyl)adenosine (i(6)A).</text>
</comment>
<evidence type="ECO:0000256" key="1">
    <source>
        <dbReference type="ARBA" id="ARBA00001946"/>
    </source>
</evidence>
<keyword evidence="7 10" id="KW-0067">ATP-binding</keyword>
<dbReference type="NCBIfam" id="TIGR00174">
    <property type="entry name" value="miaA"/>
    <property type="match status" value="1"/>
</dbReference>
<keyword evidence="6 10" id="KW-0547">Nucleotide-binding</keyword>
<dbReference type="PANTHER" id="PTHR11088">
    <property type="entry name" value="TRNA DIMETHYLALLYLTRANSFERASE"/>
    <property type="match status" value="1"/>
</dbReference>
<dbReference type="InterPro" id="IPR039657">
    <property type="entry name" value="Dimethylallyltransferase"/>
</dbReference>
<evidence type="ECO:0000313" key="15">
    <source>
        <dbReference type="Proteomes" id="UP000761264"/>
    </source>
</evidence>
<comment type="caution">
    <text evidence="14">The sequence shown here is derived from an EMBL/GenBank/DDBJ whole genome shotgun (WGS) entry which is preliminary data.</text>
</comment>
<comment type="catalytic activity">
    <reaction evidence="9 10 11">
        <text>adenosine(37) in tRNA + dimethylallyl diphosphate = N(6)-dimethylallyladenosine(37) in tRNA + diphosphate</text>
        <dbReference type="Rhea" id="RHEA:26482"/>
        <dbReference type="Rhea" id="RHEA-COMP:10162"/>
        <dbReference type="Rhea" id="RHEA-COMP:10375"/>
        <dbReference type="ChEBI" id="CHEBI:33019"/>
        <dbReference type="ChEBI" id="CHEBI:57623"/>
        <dbReference type="ChEBI" id="CHEBI:74411"/>
        <dbReference type="ChEBI" id="CHEBI:74415"/>
        <dbReference type="EC" id="2.5.1.75"/>
    </reaction>
</comment>
<dbReference type="HAMAP" id="MF_00185">
    <property type="entry name" value="IPP_trans"/>
    <property type="match status" value="1"/>
</dbReference>
<name>A0A967C2R3_9PROT</name>
<dbReference type="EMBL" id="JAAQPH010000005">
    <property type="protein sequence ID" value="NIA68558.1"/>
    <property type="molecule type" value="Genomic_DNA"/>
</dbReference>
<dbReference type="SUPFAM" id="SSF52540">
    <property type="entry name" value="P-loop containing nucleoside triphosphate hydrolases"/>
    <property type="match status" value="1"/>
</dbReference>
<protein>
    <recommendedName>
        <fullName evidence="10">tRNA dimethylallyltransferase</fullName>
        <ecNumber evidence="10">2.5.1.75</ecNumber>
    </recommendedName>
    <alternativeName>
        <fullName evidence="10">Dimethylallyl diphosphate:tRNA dimethylallyltransferase</fullName>
        <shortName evidence="10">DMAPP:tRNA dimethylallyltransferase</shortName>
        <shortName evidence="10">DMATase</shortName>
    </alternativeName>
    <alternativeName>
        <fullName evidence="10">Isopentenyl-diphosphate:tRNA isopentenyltransferase</fullName>
        <shortName evidence="10">IPP transferase</shortName>
        <shortName evidence="10">IPPT</shortName>
        <shortName evidence="10">IPTase</shortName>
    </alternativeName>
</protein>
<evidence type="ECO:0000256" key="8">
    <source>
        <dbReference type="ARBA" id="ARBA00022842"/>
    </source>
</evidence>
<evidence type="ECO:0000256" key="12">
    <source>
        <dbReference type="RuleBase" id="RU003784"/>
    </source>
</evidence>